<dbReference type="RefSeq" id="WP_216064491.1">
    <property type="nucleotide sequence ID" value="NZ_JAHKPP010000031.1"/>
</dbReference>
<dbReference type="GO" id="GO:0003677">
    <property type="term" value="F:DNA binding"/>
    <property type="evidence" value="ECO:0007669"/>
    <property type="project" value="InterPro"/>
</dbReference>
<dbReference type="GO" id="GO:0003700">
    <property type="term" value="F:DNA-binding transcription factor activity"/>
    <property type="evidence" value="ECO:0007669"/>
    <property type="project" value="InterPro"/>
</dbReference>
<dbReference type="Proteomes" id="UP001169760">
    <property type="component" value="Unassembled WGS sequence"/>
</dbReference>
<dbReference type="PANTHER" id="PTHR33164">
    <property type="entry name" value="TRANSCRIPTIONAL REGULATOR, MARR FAMILY"/>
    <property type="match status" value="1"/>
</dbReference>
<dbReference type="PROSITE" id="PS50995">
    <property type="entry name" value="HTH_MARR_2"/>
    <property type="match status" value="1"/>
</dbReference>
<dbReference type="GO" id="GO:0045892">
    <property type="term" value="P:negative regulation of DNA-templated transcription"/>
    <property type="evidence" value="ECO:0007669"/>
    <property type="project" value="InterPro"/>
</dbReference>
<sequence>MTTQSETLPILLLRAREKAISYVRPVLADLDLTEQQWRVIRALFMHEALNTQQLAESTCILGPSLSRILAKLDSDGVIVRKADAADQRVVNIRLSAKGKRTHQRIFKSMSKQYQQFSSDMGAAKVEKLNNLLMEFVGQAD</sequence>
<proteinExistence type="predicted"/>
<gene>
    <name evidence="2" type="primary">hpaR</name>
    <name evidence="2" type="ORF">Q4521_14295</name>
</gene>
<dbReference type="InterPro" id="IPR012712">
    <property type="entry name" value="HpaR/FarR"/>
</dbReference>
<feature type="domain" description="HTH marR-type" evidence="1">
    <location>
        <begin position="5"/>
        <end position="137"/>
    </location>
</feature>
<accession>A0AAW7XBB9</accession>
<dbReference type="EMBL" id="JAUOPB010000010">
    <property type="protein sequence ID" value="MDO6423649.1"/>
    <property type="molecule type" value="Genomic_DNA"/>
</dbReference>
<dbReference type="Pfam" id="PF01047">
    <property type="entry name" value="MarR"/>
    <property type="match status" value="1"/>
</dbReference>
<dbReference type="PANTHER" id="PTHR33164:SF13">
    <property type="entry name" value="4-HYDROXYPHENYLACETATE CATABOLISM PROTEIN"/>
    <property type="match status" value="1"/>
</dbReference>
<dbReference type="InterPro" id="IPR000835">
    <property type="entry name" value="HTH_MarR-typ"/>
</dbReference>
<dbReference type="AlphaFoldDB" id="A0AAW7XBB9"/>
<evidence type="ECO:0000313" key="2">
    <source>
        <dbReference type="EMBL" id="MDO6423649.1"/>
    </source>
</evidence>
<name>A0AAW7XBB9_9GAMM</name>
<dbReference type="GO" id="GO:0006950">
    <property type="term" value="P:response to stress"/>
    <property type="evidence" value="ECO:0007669"/>
    <property type="project" value="TreeGrafter"/>
</dbReference>
<protein>
    <submittedName>
        <fullName evidence="2">Homoprotocatechuate degradation operon regulator HpaR</fullName>
    </submittedName>
</protein>
<evidence type="ECO:0000259" key="1">
    <source>
        <dbReference type="PROSITE" id="PS50995"/>
    </source>
</evidence>
<dbReference type="NCBIfam" id="TIGR02337">
    <property type="entry name" value="HpaR"/>
    <property type="match status" value="1"/>
</dbReference>
<comment type="caution">
    <text evidence="2">The sequence shown here is derived from an EMBL/GenBank/DDBJ whole genome shotgun (WGS) entry which is preliminary data.</text>
</comment>
<reference evidence="2" key="1">
    <citation type="submission" date="2023-07" db="EMBL/GenBank/DDBJ databases">
        <title>Genome content predicts the carbon catabolic preferences of heterotrophic bacteria.</title>
        <authorList>
            <person name="Gralka M."/>
        </authorList>
    </citation>
    <scope>NUCLEOTIDE SEQUENCE</scope>
    <source>
        <strain evidence="2">I3M17_2</strain>
    </source>
</reference>
<dbReference type="SMART" id="SM00347">
    <property type="entry name" value="HTH_MARR"/>
    <property type="match status" value="1"/>
</dbReference>
<evidence type="ECO:0000313" key="3">
    <source>
        <dbReference type="Proteomes" id="UP001169760"/>
    </source>
</evidence>
<dbReference type="InterPro" id="IPR039422">
    <property type="entry name" value="MarR/SlyA-like"/>
</dbReference>
<organism evidence="2 3">
    <name type="scientific">Saccharophagus degradans</name>
    <dbReference type="NCBI Taxonomy" id="86304"/>
    <lineage>
        <taxon>Bacteria</taxon>
        <taxon>Pseudomonadati</taxon>
        <taxon>Pseudomonadota</taxon>
        <taxon>Gammaproteobacteria</taxon>
        <taxon>Cellvibrionales</taxon>
        <taxon>Cellvibrionaceae</taxon>
        <taxon>Saccharophagus</taxon>
    </lineage>
</organism>